<dbReference type="Pfam" id="PF02449">
    <property type="entry name" value="Glyco_hydro_42"/>
    <property type="match status" value="1"/>
</dbReference>
<comment type="catalytic activity">
    <reaction evidence="1 6">
        <text>Hydrolysis of terminal non-reducing beta-D-galactose residues in beta-D-galactosides.</text>
        <dbReference type="EC" id="3.2.1.23"/>
    </reaction>
</comment>
<feature type="binding site" evidence="8">
    <location>
        <position position="326"/>
    </location>
    <ligand>
        <name>substrate</name>
    </ligand>
</feature>
<feature type="binding site" evidence="8">
    <location>
        <position position="117"/>
    </location>
    <ligand>
        <name>substrate</name>
    </ligand>
</feature>
<dbReference type="CDD" id="cd03143">
    <property type="entry name" value="A4_beta-galactosidase_middle_domain"/>
    <property type="match status" value="1"/>
</dbReference>
<dbReference type="Proteomes" id="UP000238176">
    <property type="component" value="Unassembled WGS sequence"/>
</dbReference>
<protein>
    <recommendedName>
        <fullName evidence="3 6">Beta-galactosidase</fullName>
        <shortName evidence="6">Beta-gal</shortName>
        <ecNumber evidence="3 6">3.2.1.23</ecNumber>
    </recommendedName>
</protein>
<dbReference type="InterPro" id="IPR017853">
    <property type="entry name" value="GH"/>
</dbReference>
<evidence type="ECO:0000256" key="5">
    <source>
        <dbReference type="ARBA" id="ARBA00023295"/>
    </source>
</evidence>
<dbReference type="PANTHER" id="PTHR36447">
    <property type="entry name" value="BETA-GALACTOSIDASE GANA"/>
    <property type="match status" value="1"/>
</dbReference>
<dbReference type="GO" id="GO:0046872">
    <property type="term" value="F:metal ion binding"/>
    <property type="evidence" value="ECO:0007669"/>
    <property type="project" value="UniProtKB-KW"/>
</dbReference>
<dbReference type="GO" id="GO:0006012">
    <property type="term" value="P:galactose metabolic process"/>
    <property type="evidence" value="ECO:0007669"/>
    <property type="project" value="InterPro"/>
</dbReference>
<dbReference type="AlphaFoldDB" id="A0A2T0UK92"/>
<organism evidence="13 14">
    <name type="scientific">Glycomyces artemisiae</name>
    <dbReference type="NCBI Taxonomy" id="1076443"/>
    <lineage>
        <taxon>Bacteria</taxon>
        <taxon>Bacillati</taxon>
        <taxon>Actinomycetota</taxon>
        <taxon>Actinomycetes</taxon>
        <taxon>Glycomycetales</taxon>
        <taxon>Glycomycetaceae</taxon>
        <taxon>Glycomyces</taxon>
    </lineage>
</organism>
<evidence type="ECO:0000256" key="2">
    <source>
        <dbReference type="ARBA" id="ARBA00005940"/>
    </source>
</evidence>
<evidence type="ECO:0000256" key="6">
    <source>
        <dbReference type="PIRNR" id="PIRNR001084"/>
    </source>
</evidence>
<dbReference type="InterPro" id="IPR029062">
    <property type="entry name" value="Class_I_gatase-like"/>
</dbReference>
<feature type="binding site" evidence="8">
    <location>
        <position position="155"/>
    </location>
    <ligand>
        <name>substrate</name>
    </ligand>
</feature>
<dbReference type="GO" id="GO:0004565">
    <property type="term" value="F:beta-galactosidase activity"/>
    <property type="evidence" value="ECO:0007669"/>
    <property type="project" value="UniProtKB-EC"/>
</dbReference>
<name>A0A2T0UK92_9ACTN</name>
<feature type="binding site" evidence="9">
    <location>
        <position position="161"/>
    </location>
    <ligand>
        <name>Zn(2+)</name>
        <dbReference type="ChEBI" id="CHEBI:29105"/>
    </ligand>
</feature>
<dbReference type="InterPro" id="IPR013780">
    <property type="entry name" value="Glyco_hydro_b"/>
</dbReference>
<dbReference type="InterPro" id="IPR013529">
    <property type="entry name" value="Glyco_hydro_42_N"/>
</dbReference>
<dbReference type="GO" id="GO:0009341">
    <property type="term" value="C:beta-galactosidase complex"/>
    <property type="evidence" value="ECO:0007669"/>
    <property type="project" value="InterPro"/>
</dbReference>
<evidence type="ECO:0000256" key="3">
    <source>
        <dbReference type="ARBA" id="ARBA00012756"/>
    </source>
</evidence>
<gene>
    <name evidence="13" type="ORF">B0I28_10566</name>
</gene>
<dbReference type="InterPro" id="IPR003476">
    <property type="entry name" value="Glyco_hydro_42"/>
</dbReference>
<dbReference type="OrthoDB" id="9800974at2"/>
<dbReference type="EC" id="3.2.1.23" evidence="3 6"/>
<dbReference type="InterPro" id="IPR013739">
    <property type="entry name" value="Beta_galactosidase_C"/>
</dbReference>
<keyword evidence="9" id="KW-0479">Metal-binding</keyword>
<reference evidence="13 14" key="1">
    <citation type="submission" date="2018-03" db="EMBL/GenBank/DDBJ databases">
        <title>Genomic Encyclopedia of Type Strains, Phase III (KMG-III): the genomes of soil and plant-associated and newly described type strains.</title>
        <authorList>
            <person name="Whitman W."/>
        </authorList>
    </citation>
    <scope>NUCLEOTIDE SEQUENCE [LARGE SCALE GENOMIC DNA]</scope>
    <source>
        <strain evidence="13 14">CGMCC 4.7067</strain>
    </source>
</reference>
<feature type="active site" description="Proton donor" evidence="7">
    <location>
        <position position="156"/>
    </location>
</feature>
<keyword evidence="14" id="KW-1185">Reference proteome</keyword>
<feature type="binding site" evidence="9">
    <location>
        <position position="121"/>
    </location>
    <ligand>
        <name>Zn(2+)</name>
        <dbReference type="ChEBI" id="CHEBI:29105"/>
    </ligand>
</feature>
<feature type="active site" description="Nucleophile" evidence="7">
    <location>
        <position position="318"/>
    </location>
</feature>
<dbReference type="PIRSF" id="PIRSF001084">
    <property type="entry name" value="B-galactosidase"/>
    <property type="match status" value="1"/>
</dbReference>
<dbReference type="Gene3D" id="3.40.50.880">
    <property type="match status" value="1"/>
</dbReference>
<dbReference type="Pfam" id="PF08532">
    <property type="entry name" value="Glyco_hydro_42M"/>
    <property type="match status" value="1"/>
</dbReference>
<keyword evidence="4 6" id="KW-0378">Hydrolase</keyword>
<evidence type="ECO:0000313" key="14">
    <source>
        <dbReference type="Proteomes" id="UP000238176"/>
    </source>
</evidence>
<dbReference type="PANTHER" id="PTHR36447:SF1">
    <property type="entry name" value="BETA-GALACTOSIDASE GANA"/>
    <property type="match status" value="1"/>
</dbReference>
<evidence type="ECO:0000256" key="8">
    <source>
        <dbReference type="PIRSR" id="PIRSR001084-2"/>
    </source>
</evidence>
<proteinExistence type="inferred from homology"/>
<dbReference type="SUPFAM" id="SSF51445">
    <property type="entry name" value="(Trans)glycosidases"/>
    <property type="match status" value="1"/>
</dbReference>
<comment type="similarity">
    <text evidence="2 6">Belongs to the glycosyl hydrolase 42 family.</text>
</comment>
<evidence type="ECO:0000259" key="11">
    <source>
        <dbReference type="Pfam" id="PF08532"/>
    </source>
</evidence>
<sequence>MAHPNSDIIPTVEGLAYGGDYNPEQWPREVWDEDVRLMREAGVNIVSVNIFAWASVHPGPDTWDFEQLDAIMDLLASADIKADLATSTASPPPWFSQLHPETLPVNAEGVRLNSGARAEYCPHAPAFQAKVVEMASRLAERYAGHPALAMWHVGNEYYRSCFCDAAADAFRAWLQDRHGSLSGLNDAWGTTFWSQTYTDWSQVLPPRICAETPNPGLLLDWQRFSSDALLRLFRSEADAIAAFSPDKPITTNLMVTGDFSGLDYHRWGDHVTGPNRLVATDHYLIPPHDSDIEWPAQVAFGADASRGLAAGSPWLLMEQSTNSSAWRRGYFAKRPGDQLRHSLSYVARGSEGAMYFQWRASRYGAERYHAAMLPHGGEDSKVFREVKEFGAQLKRLAEIKGSTVASRAAILLDFESSWAAKTPGQPSSDMATYPELRRWHAALWRRGITTDLANPAWDLSGYEYVFAPHLYLLDSDANLRAYVENGGRLVIGPYSGIVDGNDHVHPGLPGAIRDLIGVRVEEFIPLPEGERARLDDGTEGQTWTEAAHPIDAEIVASFKDYPETGAVFHRRLGRGDVWYLSTRPVDLNPLFNRLGLFSDTPEGLELVRRRHDDGTTYLFAINHTDTPQLVQASGHNLLTGKDWTESDQLAPGETAVIRAQAAAHTQ</sequence>
<keyword evidence="5 6" id="KW-0326">Glycosidase</keyword>
<evidence type="ECO:0000259" key="12">
    <source>
        <dbReference type="Pfam" id="PF08533"/>
    </source>
</evidence>
<feature type="domain" description="Beta-galactosidase C-terminal" evidence="12">
    <location>
        <begin position="604"/>
        <end position="658"/>
    </location>
</feature>
<evidence type="ECO:0000259" key="10">
    <source>
        <dbReference type="Pfam" id="PF02449"/>
    </source>
</evidence>
<evidence type="ECO:0000256" key="9">
    <source>
        <dbReference type="PIRSR" id="PIRSR001084-3"/>
    </source>
</evidence>
<evidence type="ECO:0000256" key="7">
    <source>
        <dbReference type="PIRSR" id="PIRSR001084-1"/>
    </source>
</evidence>
<comment type="caution">
    <text evidence="13">The sequence shown here is derived from an EMBL/GenBank/DDBJ whole genome shotgun (WGS) entry which is preliminary data.</text>
</comment>
<accession>A0A2T0UK92</accession>
<evidence type="ECO:0000256" key="1">
    <source>
        <dbReference type="ARBA" id="ARBA00001412"/>
    </source>
</evidence>
<evidence type="ECO:0000313" key="13">
    <source>
        <dbReference type="EMBL" id="PRY58353.1"/>
    </source>
</evidence>
<dbReference type="Gene3D" id="2.60.40.1180">
    <property type="entry name" value="Golgi alpha-mannosidase II"/>
    <property type="match status" value="1"/>
</dbReference>
<dbReference type="EMBL" id="PVTJ01000005">
    <property type="protein sequence ID" value="PRY58353.1"/>
    <property type="molecule type" value="Genomic_DNA"/>
</dbReference>
<dbReference type="SUPFAM" id="SSF52317">
    <property type="entry name" value="Class I glutamine amidotransferase-like"/>
    <property type="match status" value="1"/>
</dbReference>
<feature type="domain" description="Glycoside hydrolase family 42 N-terminal" evidence="10">
    <location>
        <begin position="20"/>
        <end position="396"/>
    </location>
</feature>
<dbReference type="Pfam" id="PF08533">
    <property type="entry name" value="Glyco_hydro_42C"/>
    <property type="match status" value="1"/>
</dbReference>
<feature type="domain" description="Beta-galactosidase trimerisation" evidence="11">
    <location>
        <begin position="407"/>
        <end position="584"/>
    </location>
</feature>
<feature type="binding site" evidence="9">
    <location>
        <position position="163"/>
    </location>
    <ligand>
        <name>Zn(2+)</name>
        <dbReference type="ChEBI" id="CHEBI:29105"/>
    </ligand>
</feature>
<keyword evidence="9" id="KW-0862">Zinc</keyword>
<evidence type="ECO:0000256" key="4">
    <source>
        <dbReference type="ARBA" id="ARBA00022801"/>
    </source>
</evidence>
<dbReference type="RefSeq" id="WP_106364441.1">
    <property type="nucleotide sequence ID" value="NZ_PVTJ01000005.1"/>
</dbReference>
<dbReference type="InterPro" id="IPR013738">
    <property type="entry name" value="Beta_galactosidase_Trimer"/>
</dbReference>
<dbReference type="Gene3D" id="3.20.20.80">
    <property type="entry name" value="Glycosidases"/>
    <property type="match status" value="1"/>
</dbReference>